<dbReference type="GO" id="GO:0016020">
    <property type="term" value="C:membrane"/>
    <property type="evidence" value="ECO:0007669"/>
    <property type="project" value="UniProtKB-SubCell"/>
</dbReference>
<dbReference type="AlphaFoldDB" id="A0A540V8K3"/>
<evidence type="ECO:0000256" key="3">
    <source>
        <dbReference type="ARBA" id="ARBA00022679"/>
    </source>
</evidence>
<dbReference type="Proteomes" id="UP000317371">
    <property type="component" value="Unassembled WGS sequence"/>
</dbReference>
<sequence>MGACQGALPGCSFTIQDAVSISSGSGTSRPIGQILRGVPPRVRRIGQEDGKRAMTYQADDSSKSKLLVPKPLEPESKPMMRLTPTNRLRPLAFVRLLDALWRHLRESTGRYRSPLSERWLLLVVVDSLCVVAATWLAERTAPAFISTPGLLWRWFPVLLAGWWCLAYVNNLYDVPSSGDGRAGVARGMASVGLGLALYMAIRVSLGYPWLDLFGLYFAAIFLILILAWRLTYAGLSNRLFAPHRILVVGLNDQRRLLDPLHKPAARLNFEIVGAVGEQEAEDPDGQVPYLGPMKRLPELIQTLDIHEVVVNVTQPLTPDLFDLLISCQGEGIQVTWMADLYARLNYCIPIEHIRPWWALDALQGRPLFSRTQLVGKRCLDLALVLLGLPMLLLLMPIIALAIRLDSPGPIFYRQTRVGRGGRLFSIFKFRTMVPNAEQPGAPQWATKDDKRITRVGRFLRTTHLDELPQIFNILRGEMSFVGPRPERPEFVEKLEREIPFYRTRLLVKPGLTGWAQIHYDYGNSVEDAMIKLQFDFHYIRHWSLWKDVYILFRTLVVVIQRKGT</sequence>
<dbReference type="NCBIfam" id="TIGR03025">
    <property type="entry name" value="EPS_sugtrans"/>
    <property type="match status" value="1"/>
</dbReference>
<dbReference type="PANTHER" id="PTHR30576:SF0">
    <property type="entry name" value="UNDECAPRENYL-PHOSPHATE N-ACETYLGALACTOSAMINYL 1-PHOSPHATE TRANSFERASE-RELATED"/>
    <property type="match status" value="1"/>
</dbReference>
<evidence type="ECO:0000256" key="1">
    <source>
        <dbReference type="ARBA" id="ARBA00004141"/>
    </source>
</evidence>
<dbReference type="InParanoid" id="A0A540V8K3"/>
<dbReference type="InterPro" id="IPR017475">
    <property type="entry name" value="EPS_sugar_tfrase"/>
</dbReference>
<evidence type="ECO:0000256" key="6">
    <source>
        <dbReference type="ARBA" id="ARBA00023136"/>
    </source>
</evidence>
<accession>A0A540V8K3</accession>
<feature type="domain" description="Bacterial sugar transferase" evidence="8">
    <location>
        <begin position="376"/>
        <end position="559"/>
    </location>
</feature>
<feature type="transmembrane region" description="Helical" evidence="7">
    <location>
        <begin position="213"/>
        <end position="235"/>
    </location>
</feature>
<keyword evidence="3 9" id="KW-0808">Transferase</keyword>
<evidence type="ECO:0000259" key="8">
    <source>
        <dbReference type="Pfam" id="PF02397"/>
    </source>
</evidence>
<protein>
    <submittedName>
        <fullName evidence="9">Sugar transferase</fullName>
    </submittedName>
</protein>
<evidence type="ECO:0000313" key="10">
    <source>
        <dbReference type="Proteomes" id="UP000317371"/>
    </source>
</evidence>
<dbReference type="Gene3D" id="3.40.50.720">
    <property type="entry name" value="NAD(P)-binding Rossmann-like Domain"/>
    <property type="match status" value="1"/>
</dbReference>
<evidence type="ECO:0000256" key="2">
    <source>
        <dbReference type="ARBA" id="ARBA00006464"/>
    </source>
</evidence>
<comment type="subcellular location">
    <subcellularLocation>
        <location evidence="1">Membrane</location>
        <topology evidence="1">Multi-pass membrane protein</topology>
    </subcellularLocation>
</comment>
<dbReference type="OrthoDB" id="9795351at2"/>
<reference evidence="9 10" key="1">
    <citation type="submission" date="2019-06" db="EMBL/GenBank/DDBJ databases">
        <title>Genome sequence of Litorilinea aerophila BAA-2444.</title>
        <authorList>
            <person name="Maclea K.S."/>
            <person name="Maurais E.G."/>
            <person name="Iannazzi L.C."/>
        </authorList>
    </citation>
    <scope>NUCLEOTIDE SEQUENCE [LARGE SCALE GENOMIC DNA]</scope>
    <source>
        <strain evidence="9 10">ATCC BAA-2444</strain>
    </source>
</reference>
<proteinExistence type="inferred from homology"/>
<keyword evidence="6 7" id="KW-0472">Membrane</keyword>
<keyword evidence="5 7" id="KW-1133">Transmembrane helix</keyword>
<feature type="transmembrane region" description="Helical" evidence="7">
    <location>
        <begin position="184"/>
        <end position="201"/>
    </location>
</feature>
<evidence type="ECO:0000256" key="5">
    <source>
        <dbReference type="ARBA" id="ARBA00022989"/>
    </source>
</evidence>
<comment type="similarity">
    <text evidence="2">Belongs to the bacterial sugar transferase family.</text>
</comment>
<dbReference type="GO" id="GO:0016780">
    <property type="term" value="F:phosphotransferase activity, for other substituted phosphate groups"/>
    <property type="evidence" value="ECO:0007669"/>
    <property type="project" value="TreeGrafter"/>
</dbReference>
<evidence type="ECO:0000313" key="9">
    <source>
        <dbReference type="EMBL" id="TQE93107.1"/>
    </source>
</evidence>
<gene>
    <name evidence="9" type="ORF">FKZ61_22895</name>
</gene>
<feature type="transmembrane region" description="Helical" evidence="7">
    <location>
        <begin position="152"/>
        <end position="172"/>
    </location>
</feature>
<keyword evidence="4 7" id="KW-0812">Transmembrane</keyword>
<name>A0A540V8K3_9CHLR</name>
<evidence type="ECO:0000256" key="7">
    <source>
        <dbReference type="SAM" id="Phobius"/>
    </source>
</evidence>
<dbReference type="InterPro" id="IPR003362">
    <property type="entry name" value="Bact_transf"/>
</dbReference>
<evidence type="ECO:0000256" key="4">
    <source>
        <dbReference type="ARBA" id="ARBA00022692"/>
    </source>
</evidence>
<feature type="transmembrane region" description="Helical" evidence="7">
    <location>
        <begin position="119"/>
        <end position="137"/>
    </location>
</feature>
<feature type="transmembrane region" description="Helical" evidence="7">
    <location>
        <begin position="378"/>
        <end position="402"/>
    </location>
</feature>
<comment type="caution">
    <text evidence="9">The sequence shown here is derived from an EMBL/GenBank/DDBJ whole genome shotgun (WGS) entry which is preliminary data.</text>
</comment>
<dbReference type="Pfam" id="PF02397">
    <property type="entry name" value="Bac_transf"/>
    <property type="match status" value="1"/>
</dbReference>
<keyword evidence="10" id="KW-1185">Reference proteome</keyword>
<organism evidence="9 10">
    <name type="scientific">Litorilinea aerophila</name>
    <dbReference type="NCBI Taxonomy" id="1204385"/>
    <lineage>
        <taxon>Bacteria</taxon>
        <taxon>Bacillati</taxon>
        <taxon>Chloroflexota</taxon>
        <taxon>Caldilineae</taxon>
        <taxon>Caldilineales</taxon>
        <taxon>Caldilineaceae</taxon>
        <taxon>Litorilinea</taxon>
    </lineage>
</organism>
<dbReference type="EMBL" id="VIGC01000051">
    <property type="protein sequence ID" value="TQE93107.1"/>
    <property type="molecule type" value="Genomic_DNA"/>
</dbReference>
<dbReference type="PANTHER" id="PTHR30576">
    <property type="entry name" value="COLANIC BIOSYNTHESIS UDP-GLUCOSE LIPID CARRIER TRANSFERASE"/>
    <property type="match status" value="1"/>
</dbReference>